<gene>
    <name evidence="2" type="ORF">F53441_4927</name>
</gene>
<dbReference type="InterPro" id="IPR017850">
    <property type="entry name" value="Alkaline_phosphatase_core_sf"/>
</dbReference>
<dbReference type="GO" id="GO:0008449">
    <property type="term" value="F:N-acetylglucosamine-6-sulfatase activity"/>
    <property type="evidence" value="ECO:0007669"/>
    <property type="project" value="TreeGrafter"/>
</dbReference>
<comment type="similarity">
    <text evidence="1">Belongs to the sulfatase family.</text>
</comment>
<sequence length="359" mass="40019">MYFNGYRYRAVGSSGDVDAPGELSVRGSSFRGPPMEALDRVAAALVIYTSDNGYHVGGFRSVSGKPTPFGDDSNVPLVVRGPGIPSGLNSTLPASRKAVAKFLGWAKSSAAVERPHKREHDAGLGTAKEIINIEHWGCGTVEAPTVPNYFPTTTYKTIRLAGDNVGWLYIMWCTGESELYDIIDDPYKMTNLINSTDKRIQQTRNRLNALVLYMKSCGVDSCQDPWGNFDLPKHLKPIKTFKQAMRPEYDTFFSKIPIFELGTCMDYQYAPNETPFYPPQSVSLGFQFRGRTDGYVLTLPKTWIKGNEKPADGWDQRNVTIDTIMKTARYVTKEEIFEPGKVERRGAYEMDLVGDVNGS</sequence>
<evidence type="ECO:0000313" key="3">
    <source>
        <dbReference type="Proteomes" id="UP000605986"/>
    </source>
</evidence>
<evidence type="ECO:0000313" key="2">
    <source>
        <dbReference type="EMBL" id="KAF4452188.1"/>
    </source>
</evidence>
<accession>A0A8H4KN30</accession>
<proteinExistence type="inferred from homology"/>
<evidence type="ECO:0000256" key="1">
    <source>
        <dbReference type="ARBA" id="ARBA00008779"/>
    </source>
</evidence>
<dbReference type="Gene3D" id="3.40.720.10">
    <property type="entry name" value="Alkaline Phosphatase, subunit A"/>
    <property type="match status" value="1"/>
</dbReference>
<comment type="caution">
    <text evidence="2">The sequence shown here is derived from an EMBL/GenBank/DDBJ whole genome shotgun (WGS) entry which is preliminary data.</text>
</comment>
<dbReference type="PANTHER" id="PTHR43108:SF8">
    <property type="entry name" value="SD21168P"/>
    <property type="match status" value="1"/>
</dbReference>
<dbReference type="Proteomes" id="UP000605986">
    <property type="component" value="Unassembled WGS sequence"/>
</dbReference>
<name>A0A8H4KN30_9HYPO</name>
<dbReference type="GO" id="GO:0005539">
    <property type="term" value="F:glycosaminoglycan binding"/>
    <property type="evidence" value="ECO:0007669"/>
    <property type="project" value="TreeGrafter"/>
</dbReference>
<keyword evidence="3" id="KW-1185">Reference proteome</keyword>
<dbReference type="SUPFAM" id="SSF53649">
    <property type="entry name" value="Alkaline phosphatase-like"/>
    <property type="match status" value="1"/>
</dbReference>
<dbReference type="EMBL" id="JAADJG010000195">
    <property type="protein sequence ID" value="KAF4452188.1"/>
    <property type="molecule type" value="Genomic_DNA"/>
</dbReference>
<dbReference type="PANTHER" id="PTHR43108">
    <property type="entry name" value="N-ACETYLGLUCOSAMINE-6-SULFATASE FAMILY MEMBER"/>
    <property type="match status" value="1"/>
</dbReference>
<protein>
    <submittedName>
        <fullName evidence="2">Arylsulfatase</fullName>
    </submittedName>
</protein>
<organism evidence="2 3">
    <name type="scientific">Fusarium austroafricanum</name>
    <dbReference type="NCBI Taxonomy" id="2364996"/>
    <lineage>
        <taxon>Eukaryota</taxon>
        <taxon>Fungi</taxon>
        <taxon>Dikarya</taxon>
        <taxon>Ascomycota</taxon>
        <taxon>Pezizomycotina</taxon>
        <taxon>Sordariomycetes</taxon>
        <taxon>Hypocreomycetidae</taxon>
        <taxon>Hypocreales</taxon>
        <taxon>Nectriaceae</taxon>
        <taxon>Fusarium</taxon>
        <taxon>Fusarium concolor species complex</taxon>
    </lineage>
</organism>
<reference evidence="2" key="1">
    <citation type="submission" date="2020-01" db="EMBL/GenBank/DDBJ databases">
        <title>Identification and distribution of gene clusters putatively required for synthesis of sphingolipid metabolism inhibitors in phylogenetically diverse species of the filamentous fungus Fusarium.</title>
        <authorList>
            <person name="Kim H.-S."/>
            <person name="Busman M."/>
            <person name="Brown D.W."/>
            <person name="Divon H."/>
            <person name="Uhlig S."/>
            <person name="Proctor R.H."/>
        </authorList>
    </citation>
    <scope>NUCLEOTIDE SEQUENCE</scope>
    <source>
        <strain evidence="2">NRRL 53441</strain>
    </source>
</reference>
<dbReference type="AlphaFoldDB" id="A0A8H4KN30"/>
<dbReference type="OrthoDB" id="4994143at2759"/>